<evidence type="ECO:0000259" key="7">
    <source>
        <dbReference type="Pfam" id="PF00962"/>
    </source>
</evidence>
<dbReference type="NCBIfam" id="TIGR01430">
    <property type="entry name" value="aden_deam"/>
    <property type="match status" value="1"/>
</dbReference>
<feature type="region of interest" description="Disordered" evidence="6">
    <location>
        <begin position="361"/>
        <end position="396"/>
    </location>
</feature>
<accession>A0A7W9HL28</accession>
<dbReference type="GO" id="GO:0019239">
    <property type="term" value="F:deaminase activity"/>
    <property type="evidence" value="ECO:0007669"/>
    <property type="project" value="InterPro"/>
</dbReference>
<reference evidence="8 9" key="1">
    <citation type="submission" date="2020-08" db="EMBL/GenBank/DDBJ databases">
        <title>Sequencing the genomes of 1000 actinobacteria strains.</title>
        <authorList>
            <person name="Klenk H.-P."/>
        </authorList>
    </citation>
    <scope>NUCLEOTIDE SEQUENCE [LARGE SCALE GENOMIC DNA]</scope>
    <source>
        <strain evidence="8 9">DSM 45486</strain>
    </source>
</reference>
<evidence type="ECO:0000256" key="4">
    <source>
        <dbReference type="ARBA" id="ARBA00022801"/>
    </source>
</evidence>
<protein>
    <submittedName>
        <fullName evidence="8">Adenosine deaminase</fullName>
    </submittedName>
</protein>
<keyword evidence="4" id="KW-0378">Hydrolase</keyword>
<organism evidence="8 9">
    <name type="scientific">Saccharothrix ecbatanensis</name>
    <dbReference type="NCBI Taxonomy" id="1105145"/>
    <lineage>
        <taxon>Bacteria</taxon>
        <taxon>Bacillati</taxon>
        <taxon>Actinomycetota</taxon>
        <taxon>Actinomycetes</taxon>
        <taxon>Pseudonocardiales</taxon>
        <taxon>Pseudonocardiaceae</taxon>
        <taxon>Saccharothrix</taxon>
    </lineage>
</organism>
<dbReference type="EMBL" id="JACHMO010000001">
    <property type="protein sequence ID" value="MBB5803918.1"/>
    <property type="molecule type" value="Genomic_DNA"/>
</dbReference>
<sequence length="396" mass="42286">MMWTDVEDWGAPAASGRRDHVWTPDLEAFVAGLPKAELHVHLEGALRPATLLDLARRNGSEFAGLDERWLAERFRFRDFRHFADLYTTCTDVFRGPEDFARAVVELAADLAPQGVLHAEVTCSAITHHRDRGIPFDEVVDGLWAGAEEARRDSGVVTRFVLDHVRDLSTEDCSRTAEWCVRGRDRGVVALGLGGFEPGRPASLFGPAIRWARDRGVPFVPHAGEAVGAEGVRDALEFDPVRIGHGFRAADEPGLVAELAGRGTVLEICPTSNLRTGVVTDLADHPARRLHTAGVPLVLGSDDPLLFGSSTLGEYRAATTGLGFGTADLVAAARTSLLASLVDDDERNRMVAAHDAYVARWGGGGSTGGPHGGHGYESPITTRGGPAPHSGGQPPPG</sequence>
<feature type="domain" description="Adenosine deaminase" evidence="7">
    <location>
        <begin position="34"/>
        <end position="350"/>
    </location>
</feature>
<dbReference type="GO" id="GO:0016814">
    <property type="term" value="F:hydrolase activity, acting on carbon-nitrogen (but not peptide) bonds, in cyclic amidines"/>
    <property type="evidence" value="ECO:0007669"/>
    <property type="project" value="UniProtKB-ARBA"/>
</dbReference>
<keyword evidence="5" id="KW-0862">Zinc</keyword>
<dbReference type="InterPro" id="IPR006330">
    <property type="entry name" value="Ado/ade_deaminase"/>
</dbReference>
<comment type="caution">
    <text evidence="8">The sequence shown here is derived from an EMBL/GenBank/DDBJ whole genome shotgun (WGS) entry which is preliminary data.</text>
</comment>
<dbReference type="SUPFAM" id="SSF51556">
    <property type="entry name" value="Metallo-dependent hydrolases"/>
    <property type="match status" value="1"/>
</dbReference>
<keyword evidence="3" id="KW-0479">Metal-binding</keyword>
<dbReference type="InterPro" id="IPR001365">
    <property type="entry name" value="A_deaminase_dom"/>
</dbReference>
<evidence type="ECO:0000313" key="9">
    <source>
        <dbReference type="Proteomes" id="UP000552097"/>
    </source>
</evidence>
<evidence type="ECO:0000256" key="3">
    <source>
        <dbReference type="ARBA" id="ARBA00022723"/>
    </source>
</evidence>
<dbReference type="InterPro" id="IPR032466">
    <property type="entry name" value="Metal_Hydrolase"/>
</dbReference>
<evidence type="ECO:0000256" key="6">
    <source>
        <dbReference type="SAM" id="MobiDB-lite"/>
    </source>
</evidence>
<evidence type="ECO:0000256" key="5">
    <source>
        <dbReference type="ARBA" id="ARBA00022833"/>
    </source>
</evidence>
<dbReference type="PANTHER" id="PTHR43114">
    <property type="entry name" value="ADENINE DEAMINASE"/>
    <property type="match status" value="1"/>
</dbReference>
<dbReference type="GO" id="GO:0046872">
    <property type="term" value="F:metal ion binding"/>
    <property type="evidence" value="ECO:0007669"/>
    <property type="project" value="UniProtKB-KW"/>
</dbReference>
<evidence type="ECO:0000256" key="2">
    <source>
        <dbReference type="ARBA" id="ARBA00006676"/>
    </source>
</evidence>
<feature type="compositionally biased region" description="Gly residues" evidence="6">
    <location>
        <begin position="361"/>
        <end position="374"/>
    </location>
</feature>
<evidence type="ECO:0000256" key="1">
    <source>
        <dbReference type="ARBA" id="ARBA00001947"/>
    </source>
</evidence>
<name>A0A7W9HL28_9PSEU</name>
<comment type="similarity">
    <text evidence="2">Belongs to the metallo-dependent hydrolases superfamily. Adenosine and AMP deaminases family.</text>
</comment>
<proteinExistence type="inferred from homology"/>
<dbReference type="AlphaFoldDB" id="A0A7W9HL28"/>
<evidence type="ECO:0000313" key="8">
    <source>
        <dbReference type="EMBL" id="MBB5803918.1"/>
    </source>
</evidence>
<dbReference type="Proteomes" id="UP000552097">
    <property type="component" value="Unassembled WGS sequence"/>
</dbReference>
<dbReference type="PANTHER" id="PTHR43114:SF6">
    <property type="entry name" value="ADENINE DEAMINASE"/>
    <property type="match status" value="1"/>
</dbReference>
<gene>
    <name evidence="8" type="ORF">F4560_003686</name>
</gene>
<comment type="cofactor">
    <cofactor evidence="1">
        <name>Zn(2+)</name>
        <dbReference type="ChEBI" id="CHEBI:29105"/>
    </cofactor>
</comment>
<dbReference type="Gene3D" id="3.20.20.140">
    <property type="entry name" value="Metal-dependent hydrolases"/>
    <property type="match status" value="1"/>
</dbReference>
<keyword evidence="9" id="KW-1185">Reference proteome</keyword>
<dbReference type="Pfam" id="PF00962">
    <property type="entry name" value="A_deaminase"/>
    <property type="match status" value="1"/>
</dbReference>